<dbReference type="SUPFAM" id="SSF52113">
    <property type="entry name" value="BRCT domain"/>
    <property type="match status" value="1"/>
</dbReference>
<dbReference type="FunFam" id="2.60.200.20:FF:000017">
    <property type="entry name" value="Nibrin"/>
    <property type="match status" value="1"/>
</dbReference>
<dbReference type="Pfam" id="PF00533">
    <property type="entry name" value="BRCT"/>
    <property type="match status" value="1"/>
</dbReference>
<dbReference type="GO" id="GO:0030870">
    <property type="term" value="C:Mre11 complex"/>
    <property type="evidence" value="ECO:0007669"/>
    <property type="project" value="InterPro"/>
</dbReference>
<comment type="similarity">
    <text evidence="8">Belongs to the Nibrin family.</text>
</comment>
<name>A0A067K4W4_JATCU</name>
<evidence type="ECO:0000313" key="11">
    <source>
        <dbReference type="Proteomes" id="UP000027138"/>
    </source>
</evidence>
<evidence type="ECO:0000256" key="8">
    <source>
        <dbReference type="ARBA" id="ARBA00044757"/>
    </source>
</evidence>
<keyword evidence="3" id="KW-0158">Chromosome</keyword>
<dbReference type="SUPFAM" id="SSF49879">
    <property type="entry name" value="SMAD/FHA domain"/>
    <property type="match status" value="1"/>
</dbReference>
<dbReference type="STRING" id="180498.A0A067K4W4"/>
<dbReference type="InterPro" id="IPR001357">
    <property type="entry name" value="BRCT_dom"/>
</dbReference>
<evidence type="ECO:0000256" key="3">
    <source>
        <dbReference type="ARBA" id="ARBA00022454"/>
    </source>
</evidence>
<evidence type="ECO:0000256" key="2">
    <source>
        <dbReference type="ARBA" id="ARBA00004286"/>
    </source>
</evidence>
<keyword evidence="6" id="KW-0539">Nucleus</keyword>
<evidence type="ECO:0000256" key="1">
    <source>
        <dbReference type="ARBA" id="ARBA00004123"/>
    </source>
</evidence>
<dbReference type="Pfam" id="PF00498">
    <property type="entry name" value="FHA"/>
    <property type="match status" value="1"/>
</dbReference>
<dbReference type="SMART" id="SM00240">
    <property type="entry name" value="FHA"/>
    <property type="match status" value="1"/>
</dbReference>
<accession>A0A067K4W4</accession>
<dbReference type="EMBL" id="KK914861">
    <property type="protein sequence ID" value="KDP27280.1"/>
    <property type="molecule type" value="Genomic_DNA"/>
</dbReference>
<dbReference type="InterPro" id="IPR008984">
    <property type="entry name" value="SMAD_FHA_dom_sf"/>
</dbReference>
<keyword evidence="7" id="KW-0131">Cell cycle</keyword>
<dbReference type="InterPro" id="IPR000253">
    <property type="entry name" value="FHA_dom"/>
</dbReference>
<dbReference type="PANTHER" id="PTHR12162:SF0">
    <property type="entry name" value="NIBRIN"/>
    <property type="match status" value="1"/>
</dbReference>
<dbReference type="InterPro" id="IPR036420">
    <property type="entry name" value="BRCT_dom_sf"/>
</dbReference>
<evidence type="ECO:0000256" key="7">
    <source>
        <dbReference type="ARBA" id="ARBA00023306"/>
    </source>
</evidence>
<dbReference type="PROSITE" id="PS50006">
    <property type="entry name" value="FHA_DOMAIN"/>
    <property type="match status" value="1"/>
</dbReference>
<dbReference type="Gene3D" id="2.60.200.20">
    <property type="match status" value="1"/>
</dbReference>
<dbReference type="Gene3D" id="3.40.50.10190">
    <property type="entry name" value="BRCT domain"/>
    <property type="match status" value="1"/>
</dbReference>
<evidence type="ECO:0000259" key="9">
    <source>
        <dbReference type="PROSITE" id="PS50006"/>
    </source>
</evidence>
<evidence type="ECO:0000256" key="5">
    <source>
        <dbReference type="ARBA" id="ARBA00023204"/>
    </source>
</evidence>
<dbReference type="AlphaFoldDB" id="A0A067K4W4"/>
<dbReference type="GO" id="GO:0003684">
    <property type="term" value="F:damaged DNA binding"/>
    <property type="evidence" value="ECO:0007669"/>
    <property type="project" value="TreeGrafter"/>
</dbReference>
<dbReference type="Proteomes" id="UP000027138">
    <property type="component" value="Unassembled WGS sequence"/>
</dbReference>
<protein>
    <recommendedName>
        <fullName evidence="9">FHA domain-containing protein</fullName>
    </recommendedName>
</protein>
<dbReference type="PANTHER" id="PTHR12162">
    <property type="entry name" value="NIBRIN-RELATED"/>
    <property type="match status" value="1"/>
</dbReference>
<organism evidence="10 11">
    <name type="scientific">Jatropha curcas</name>
    <name type="common">Barbados nut</name>
    <dbReference type="NCBI Taxonomy" id="180498"/>
    <lineage>
        <taxon>Eukaryota</taxon>
        <taxon>Viridiplantae</taxon>
        <taxon>Streptophyta</taxon>
        <taxon>Embryophyta</taxon>
        <taxon>Tracheophyta</taxon>
        <taxon>Spermatophyta</taxon>
        <taxon>Magnoliopsida</taxon>
        <taxon>eudicotyledons</taxon>
        <taxon>Gunneridae</taxon>
        <taxon>Pentapetalae</taxon>
        <taxon>rosids</taxon>
        <taxon>fabids</taxon>
        <taxon>Malpighiales</taxon>
        <taxon>Euphorbiaceae</taxon>
        <taxon>Crotonoideae</taxon>
        <taxon>Jatropheae</taxon>
        <taxon>Jatropha</taxon>
    </lineage>
</organism>
<feature type="domain" description="FHA" evidence="9">
    <location>
        <begin position="25"/>
        <end position="82"/>
    </location>
</feature>
<comment type="subcellular location">
    <subcellularLocation>
        <location evidence="2">Chromosome</location>
    </subcellularLocation>
    <subcellularLocation>
        <location evidence="1">Nucleus</location>
    </subcellularLocation>
</comment>
<dbReference type="GO" id="GO:0007095">
    <property type="term" value="P:mitotic G2 DNA damage checkpoint signaling"/>
    <property type="evidence" value="ECO:0007669"/>
    <property type="project" value="InterPro"/>
</dbReference>
<sequence length="519" mass="57715">MVWVLSPADPLSGEDKYYIFTKGTYKVGRKGCDVIITKDKGVSRIHAEIVVDQMISLNPMQNKHEQSSKVQIRDCSKYGTFIYKNPGSKEKVQEFPNKETMLKDGDLVSFGTGNATYRFSFVPLIFFVSCSESFQVLQDKVSSIGARITYQLSEECTHVLVDHQMEVTKDVIDAILAKKPVILWSWAELVAEQGIRSEIPSWSSHVPTLTVKGAPVKVADSITRANCLKGYTFLLESVNMYKFGDRLRSLLELGGAKVIFIEEFCSSSQGLDYGENLRMVCVIPQGSTDKFGHFSKLSSLSRVNEVDVLCAVVSGYLDSSMLILPTVLVSSSCSTDETVVADSDEEVETTSVHATANICKEEAPKCGNKVEISTFQHPPIKLGDTHVASTTGNHGEMLGKREKVDEPESTNSDIIYSQDLIVRDWHVPATTRSTTNDGVLNFKRFKKKNTQSGNSFNSLIPFSKHPYKDSDYGNQEMVDSVKEERKRKQMEAVAEDLFNNEKGRRRGVAGSIRSILSRG</sequence>
<dbReference type="GO" id="GO:0000724">
    <property type="term" value="P:double-strand break repair via homologous recombination"/>
    <property type="evidence" value="ECO:0007669"/>
    <property type="project" value="TreeGrafter"/>
</dbReference>
<dbReference type="CDD" id="cd00027">
    <property type="entry name" value="BRCT"/>
    <property type="match status" value="1"/>
</dbReference>
<evidence type="ECO:0000256" key="6">
    <source>
        <dbReference type="ARBA" id="ARBA00023242"/>
    </source>
</evidence>
<keyword evidence="11" id="KW-1185">Reference proteome</keyword>
<evidence type="ECO:0000313" key="10">
    <source>
        <dbReference type="EMBL" id="KDP27280.1"/>
    </source>
</evidence>
<gene>
    <name evidence="10" type="ORF">JCGZ_21011</name>
</gene>
<dbReference type="OrthoDB" id="552194at2759"/>
<proteinExistence type="inferred from homology"/>
<evidence type="ECO:0000256" key="4">
    <source>
        <dbReference type="ARBA" id="ARBA00022763"/>
    </source>
</evidence>
<dbReference type="CDD" id="cd22667">
    <property type="entry name" value="FHA_NBN"/>
    <property type="match status" value="1"/>
</dbReference>
<reference evidence="10 11" key="1">
    <citation type="journal article" date="2014" name="PLoS ONE">
        <title>Global Analysis of Gene Expression Profiles in Physic Nut (Jatropha curcas L.) Seedlings Exposed to Salt Stress.</title>
        <authorList>
            <person name="Zhang L."/>
            <person name="Zhang C."/>
            <person name="Wu P."/>
            <person name="Chen Y."/>
            <person name="Li M."/>
            <person name="Jiang H."/>
            <person name="Wu G."/>
        </authorList>
    </citation>
    <scope>NUCLEOTIDE SEQUENCE [LARGE SCALE GENOMIC DNA]</scope>
    <source>
        <strain evidence="11">cv. GZQX0401</strain>
        <tissue evidence="10">Young leaves</tissue>
    </source>
</reference>
<dbReference type="InterPro" id="IPR040227">
    <property type="entry name" value="Nibrin-rel"/>
</dbReference>
<keyword evidence="5" id="KW-0234">DNA repair</keyword>
<keyword evidence="4" id="KW-0227">DNA damage</keyword>
<dbReference type="GO" id="GO:0005694">
    <property type="term" value="C:chromosome"/>
    <property type="evidence" value="ECO:0007669"/>
    <property type="project" value="UniProtKB-SubCell"/>
</dbReference>
<dbReference type="KEGG" id="jcu:105644046"/>